<dbReference type="InterPro" id="IPR005719">
    <property type="entry name" value="Dihydroorotate_DH_2"/>
</dbReference>
<comment type="pathway">
    <text evidence="2">Pyrimidine metabolism; UMP biosynthesis via de novo pathway.</text>
</comment>
<name>A0A292Q3N0_9PEZI</name>
<dbReference type="GO" id="GO:0004152">
    <property type="term" value="F:dihydroorotate dehydrogenase activity"/>
    <property type="evidence" value="ECO:0007669"/>
    <property type="project" value="InterPro"/>
</dbReference>
<evidence type="ECO:0000256" key="6">
    <source>
        <dbReference type="ARBA" id="ARBA00023136"/>
    </source>
</evidence>
<evidence type="ECO:0000256" key="7">
    <source>
        <dbReference type="SAM" id="Phobius"/>
    </source>
</evidence>
<comment type="cofactor">
    <cofactor evidence="1">
        <name>FMN</name>
        <dbReference type="ChEBI" id="CHEBI:58210"/>
    </cofactor>
</comment>
<sequence>MPSIRPSPSASLITRITCPSFRVPLIPTTGTLPHRSHTRTRSVSTKAYNLNRPGNKARNGVVGGIIVGAIGFSYLYFTDTRSAIHRYQVVPLLRWLYSGDDIPTEAGGKGPGAEKAHEVGLKALRVLYDLGFGLRERGTHEYLESGELGVELFGHNLKTPLAISAGLDKHAECIDPLFNISPAISLLEIGCITPLPQDGNPKPRMFRLPTSNSIINRYGFNSVGADTAAVRLRSRVRRYALKHGLTEREVLDSTEIPASLWPNRLLAVQIGKNKATAETDMEAVKRDYITCVEKLGRYADILVVNVSSPNTPGLRSLQKRESLQELLTAVVLTAQKADRKVKPKVVVKVSPDSDGVEDIKDVSAAIKFAGVTGVIVANTTVKRPLNVLASPQVSEEEKRVFHKEIGGLSGPILLPKMLELVEGYSKELGENAVVFASGGITSGQDVQEARKRGAKIVMGYTGMVYDGVGFFGRIAGEIKRIVDGGK</sequence>
<dbReference type="EMBL" id="LN890962">
    <property type="protein sequence ID" value="CUS14054.1"/>
    <property type="molecule type" value="Genomic_DNA"/>
</dbReference>
<feature type="transmembrane region" description="Helical" evidence="7">
    <location>
        <begin position="60"/>
        <end position="77"/>
    </location>
</feature>
<dbReference type="Pfam" id="PF01180">
    <property type="entry name" value="DHO_dh"/>
    <property type="match status" value="1"/>
</dbReference>
<reference evidence="9" key="1">
    <citation type="submission" date="2015-10" db="EMBL/GenBank/DDBJ databases">
        <authorList>
            <person name="Regsiter A."/>
            <person name="william w."/>
        </authorList>
    </citation>
    <scope>NUCLEOTIDE SEQUENCE</scope>
    <source>
        <strain evidence="9">Montdore</strain>
    </source>
</reference>
<dbReference type="NCBIfam" id="TIGR01036">
    <property type="entry name" value="pyrD_sub2"/>
    <property type="match status" value="1"/>
</dbReference>
<evidence type="ECO:0000256" key="3">
    <source>
        <dbReference type="ARBA" id="ARBA00022630"/>
    </source>
</evidence>
<keyword evidence="5" id="KW-0560">Oxidoreductase</keyword>
<organism evidence="9 10">
    <name type="scientific">Tuber aestivum</name>
    <name type="common">summer truffle</name>
    <dbReference type="NCBI Taxonomy" id="59557"/>
    <lineage>
        <taxon>Eukaryota</taxon>
        <taxon>Fungi</taxon>
        <taxon>Dikarya</taxon>
        <taxon>Ascomycota</taxon>
        <taxon>Pezizomycotina</taxon>
        <taxon>Pezizomycetes</taxon>
        <taxon>Pezizales</taxon>
        <taxon>Tuberaceae</taxon>
        <taxon>Tuber</taxon>
    </lineage>
</organism>
<gene>
    <name evidence="9" type="ORF">GSTUAT00001784001</name>
</gene>
<evidence type="ECO:0000256" key="5">
    <source>
        <dbReference type="ARBA" id="ARBA00023002"/>
    </source>
</evidence>
<dbReference type="GO" id="GO:0005743">
    <property type="term" value="C:mitochondrial inner membrane"/>
    <property type="evidence" value="ECO:0007669"/>
    <property type="project" value="TreeGrafter"/>
</dbReference>
<evidence type="ECO:0000313" key="10">
    <source>
        <dbReference type="Proteomes" id="UP001412239"/>
    </source>
</evidence>
<evidence type="ECO:0000256" key="4">
    <source>
        <dbReference type="ARBA" id="ARBA00022643"/>
    </source>
</evidence>
<dbReference type="GO" id="GO:0009220">
    <property type="term" value="P:pyrimidine ribonucleotide biosynthetic process"/>
    <property type="evidence" value="ECO:0007669"/>
    <property type="project" value="TreeGrafter"/>
</dbReference>
<dbReference type="CDD" id="cd04738">
    <property type="entry name" value="DHOD_2_like"/>
    <property type="match status" value="1"/>
</dbReference>
<keyword evidence="7" id="KW-0812">Transmembrane</keyword>
<dbReference type="Gene3D" id="3.20.20.70">
    <property type="entry name" value="Aldolase class I"/>
    <property type="match status" value="1"/>
</dbReference>
<dbReference type="GO" id="GO:0006207">
    <property type="term" value="P:'de novo' pyrimidine nucleobase biosynthetic process"/>
    <property type="evidence" value="ECO:0007669"/>
    <property type="project" value="InterPro"/>
</dbReference>
<dbReference type="AlphaFoldDB" id="A0A292Q3N0"/>
<evidence type="ECO:0000259" key="8">
    <source>
        <dbReference type="Pfam" id="PF01180"/>
    </source>
</evidence>
<keyword evidence="3" id="KW-0285">Flavoprotein</keyword>
<keyword evidence="7" id="KW-1133">Transmembrane helix</keyword>
<dbReference type="PANTHER" id="PTHR48109">
    <property type="entry name" value="DIHYDROOROTATE DEHYDROGENASE (QUINONE), MITOCHONDRIAL-RELATED"/>
    <property type="match status" value="1"/>
</dbReference>
<dbReference type="InterPro" id="IPR013785">
    <property type="entry name" value="Aldolase_TIM"/>
</dbReference>
<accession>A0A292Q3N0</accession>
<dbReference type="PANTHER" id="PTHR48109:SF4">
    <property type="entry name" value="DIHYDROOROTATE DEHYDROGENASE (QUINONE), MITOCHONDRIAL"/>
    <property type="match status" value="1"/>
</dbReference>
<feature type="domain" description="Dihydroorotate dehydrogenase catalytic" evidence="8">
    <location>
        <begin position="148"/>
        <end position="481"/>
    </location>
</feature>
<evidence type="ECO:0000313" key="9">
    <source>
        <dbReference type="EMBL" id="CUS14054.1"/>
    </source>
</evidence>
<keyword evidence="4" id="KW-0288">FMN</keyword>
<dbReference type="Proteomes" id="UP001412239">
    <property type="component" value="Unassembled WGS sequence"/>
</dbReference>
<dbReference type="InterPro" id="IPR005720">
    <property type="entry name" value="Dihydroorotate_DH_cat"/>
</dbReference>
<proteinExistence type="predicted"/>
<dbReference type="SUPFAM" id="SSF51395">
    <property type="entry name" value="FMN-linked oxidoreductases"/>
    <property type="match status" value="1"/>
</dbReference>
<evidence type="ECO:0000256" key="1">
    <source>
        <dbReference type="ARBA" id="ARBA00001917"/>
    </source>
</evidence>
<protein>
    <recommendedName>
        <fullName evidence="8">Dihydroorotate dehydrogenase catalytic domain-containing protein</fullName>
    </recommendedName>
</protein>
<keyword evidence="6 7" id="KW-0472">Membrane</keyword>
<evidence type="ECO:0000256" key="2">
    <source>
        <dbReference type="ARBA" id="ARBA00004725"/>
    </source>
</evidence>
<keyword evidence="10" id="KW-1185">Reference proteome</keyword>
<dbReference type="InterPro" id="IPR050074">
    <property type="entry name" value="DHO_dehydrogenase"/>
</dbReference>